<dbReference type="RefSeq" id="WP_214613245.1">
    <property type="nucleotide sequence ID" value="NZ_JACATN010000006.1"/>
</dbReference>
<name>A0ABS5WIT6_9FLAO</name>
<comment type="caution">
    <text evidence="1">The sequence shown here is derived from an EMBL/GenBank/DDBJ whole genome shotgun (WGS) entry which is preliminary data.</text>
</comment>
<gene>
    <name evidence="1" type="ORF">HW347_18605</name>
</gene>
<dbReference type="Pfam" id="PF20113">
    <property type="entry name" value="DUF6503"/>
    <property type="match status" value="1"/>
</dbReference>
<keyword evidence="2" id="KW-1185">Reference proteome</keyword>
<proteinExistence type="predicted"/>
<accession>A0ABS5WIT6</accession>
<organism evidence="1 2">
    <name type="scientific">Zobellia barbeyronii</name>
    <dbReference type="NCBI Taxonomy" id="2748009"/>
    <lineage>
        <taxon>Bacteria</taxon>
        <taxon>Pseudomonadati</taxon>
        <taxon>Bacteroidota</taxon>
        <taxon>Flavobacteriia</taxon>
        <taxon>Flavobacteriales</taxon>
        <taxon>Flavobacteriaceae</taxon>
        <taxon>Zobellia</taxon>
    </lineage>
</organism>
<reference evidence="2" key="1">
    <citation type="submission" date="2023-07" db="EMBL/GenBank/DDBJ databases">
        <title>Zobellia barbeyronii sp. nov., a new marine flavobacterium, isolated from green and red algae.</title>
        <authorList>
            <person name="Nedashkovskaya O.I."/>
            <person name="Otstavnykh N."/>
            <person name="Zhukova N."/>
            <person name="Guzev K."/>
            <person name="Chausova V."/>
            <person name="Tekutyeva L."/>
            <person name="Mikhailov V."/>
            <person name="Isaeva M."/>
        </authorList>
    </citation>
    <scope>NUCLEOTIDE SEQUENCE [LARGE SCALE GENOMIC DNA]</scope>
    <source>
        <strain evidence="2">KMM 6746</strain>
    </source>
</reference>
<dbReference type="Proteomes" id="UP000740413">
    <property type="component" value="Unassembled WGS sequence"/>
</dbReference>
<protein>
    <recommendedName>
        <fullName evidence="3">Outer membrane lipoprotein-sorting protein</fullName>
    </recommendedName>
</protein>
<evidence type="ECO:0008006" key="3">
    <source>
        <dbReference type="Google" id="ProtNLM"/>
    </source>
</evidence>
<dbReference type="InterPro" id="IPR045444">
    <property type="entry name" value="DUF6503"/>
</dbReference>
<evidence type="ECO:0000313" key="1">
    <source>
        <dbReference type="EMBL" id="MBT2163290.1"/>
    </source>
</evidence>
<evidence type="ECO:0000313" key="2">
    <source>
        <dbReference type="Proteomes" id="UP000740413"/>
    </source>
</evidence>
<sequence>MKQIFTILLVLVLTNCKEGPKQNETVQKEVKTEVKEENNDYPEALNKVFEAHGSLKKWRNKRTLSFEIVNPDGNEKHTVDLYSRKDKVETPPVEIGFDGKDVWLLDEAKTYKGNAELYHNLMFYFYAMPFVLADSGINYKVAEDLVYDGKNYPGIHISYNDGVGASSKDDYYLYYDSETYEMAWLAYTFTYGTDEKSDKLSFIRYNDWADVNGAKLPKSITWYLNEGISIKEVKKTVTFDNVVLEETSKPDAFYAVPENANVILKP</sequence>
<dbReference type="EMBL" id="JACATN010000006">
    <property type="protein sequence ID" value="MBT2163290.1"/>
    <property type="molecule type" value="Genomic_DNA"/>
</dbReference>